<evidence type="ECO:0000313" key="2">
    <source>
        <dbReference type="Proteomes" id="UP000499080"/>
    </source>
</evidence>
<gene>
    <name evidence="1" type="ORF">AVEN_75006_1</name>
</gene>
<dbReference type="Proteomes" id="UP000499080">
    <property type="component" value="Unassembled WGS sequence"/>
</dbReference>
<organism evidence="1 2">
    <name type="scientific">Araneus ventricosus</name>
    <name type="common">Orbweaver spider</name>
    <name type="synonym">Epeira ventricosa</name>
    <dbReference type="NCBI Taxonomy" id="182803"/>
    <lineage>
        <taxon>Eukaryota</taxon>
        <taxon>Metazoa</taxon>
        <taxon>Ecdysozoa</taxon>
        <taxon>Arthropoda</taxon>
        <taxon>Chelicerata</taxon>
        <taxon>Arachnida</taxon>
        <taxon>Araneae</taxon>
        <taxon>Araneomorphae</taxon>
        <taxon>Entelegynae</taxon>
        <taxon>Araneoidea</taxon>
        <taxon>Araneidae</taxon>
        <taxon>Araneus</taxon>
    </lineage>
</organism>
<dbReference type="OrthoDB" id="6432499at2759"/>
<evidence type="ECO:0008006" key="3">
    <source>
        <dbReference type="Google" id="ProtNLM"/>
    </source>
</evidence>
<name>A0A4Y2QHE5_ARAVE</name>
<comment type="caution">
    <text evidence="1">The sequence shown here is derived from an EMBL/GenBank/DDBJ whole genome shotgun (WGS) entry which is preliminary data.</text>
</comment>
<sequence>MQLKNNISYFSKKCLRTQSDTLKKLEGDGIQPLVDLWNFAEDHKLSFNPPKSTVGFFTTNRKLCNFHPILLNHQPLAVNKHPKYLGFVLDPEILSNIHIDHLVLRARKRLNILKYISGRDWGADASTLRSSYISLIRHILEYGYPIYCCASDTNLQRLERVHLSAARIITGLRNSCPKDIVLDEANLEPPSLGRIPNLVKYYNKLYSLDSLRT</sequence>
<keyword evidence="2" id="KW-1185">Reference proteome</keyword>
<dbReference type="AlphaFoldDB" id="A0A4Y2QHE5"/>
<protein>
    <recommendedName>
        <fullName evidence="3">RNA-directed DNA polymerase from mobile element jockey</fullName>
    </recommendedName>
</protein>
<dbReference type="EMBL" id="BGPR01013893">
    <property type="protein sequence ID" value="GBN62704.1"/>
    <property type="molecule type" value="Genomic_DNA"/>
</dbReference>
<evidence type="ECO:0000313" key="1">
    <source>
        <dbReference type="EMBL" id="GBN62704.1"/>
    </source>
</evidence>
<reference evidence="1 2" key="1">
    <citation type="journal article" date="2019" name="Sci. Rep.">
        <title>Orb-weaving spider Araneus ventricosus genome elucidates the spidroin gene catalogue.</title>
        <authorList>
            <person name="Kono N."/>
            <person name="Nakamura H."/>
            <person name="Ohtoshi R."/>
            <person name="Moran D.A.P."/>
            <person name="Shinohara A."/>
            <person name="Yoshida Y."/>
            <person name="Fujiwara M."/>
            <person name="Mori M."/>
            <person name="Tomita M."/>
            <person name="Arakawa K."/>
        </authorList>
    </citation>
    <scope>NUCLEOTIDE SEQUENCE [LARGE SCALE GENOMIC DNA]</scope>
</reference>
<proteinExistence type="predicted"/>
<accession>A0A4Y2QHE5</accession>